<dbReference type="GO" id="GO:0005829">
    <property type="term" value="C:cytosol"/>
    <property type="evidence" value="ECO:0007669"/>
    <property type="project" value="TreeGrafter"/>
</dbReference>
<dbReference type="GO" id="GO:0000287">
    <property type="term" value="F:magnesium ion binding"/>
    <property type="evidence" value="ECO:0007669"/>
    <property type="project" value="UniProtKB-UniRule"/>
</dbReference>
<keyword evidence="8 11" id="KW-0067">ATP-binding</keyword>
<comment type="caution">
    <text evidence="11">Lacks conserved residue(s) required for the propagation of feature annotation.</text>
</comment>
<dbReference type="PRINTS" id="PR01100">
    <property type="entry name" value="SHIKIMTKNASE"/>
</dbReference>
<keyword evidence="6 11" id="KW-0547">Nucleotide-binding</keyword>
<reference evidence="12" key="1">
    <citation type="submission" date="2020-09" db="EMBL/GenBank/DDBJ databases">
        <title>A novel bacterium of genus Paenibacillus, isolated from South China Sea.</title>
        <authorList>
            <person name="Huang H."/>
            <person name="Mo K."/>
            <person name="Hu Y."/>
        </authorList>
    </citation>
    <scope>NUCLEOTIDE SEQUENCE</scope>
    <source>
        <strain evidence="12">IB182493</strain>
    </source>
</reference>
<feature type="binding site" evidence="11">
    <location>
        <begin position="16"/>
        <end position="21"/>
    </location>
    <ligand>
        <name>ATP</name>
        <dbReference type="ChEBI" id="CHEBI:30616"/>
    </ligand>
</feature>
<evidence type="ECO:0000256" key="8">
    <source>
        <dbReference type="ARBA" id="ARBA00022840"/>
    </source>
</evidence>
<dbReference type="Pfam" id="PF01202">
    <property type="entry name" value="SKI"/>
    <property type="match status" value="1"/>
</dbReference>
<evidence type="ECO:0000313" key="12">
    <source>
        <dbReference type="EMBL" id="MBD2871502.1"/>
    </source>
</evidence>
<comment type="similarity">
    <text evidence="2 11">Belongs to the shikimate kinase family.</text>
</comment>
<dbReference type="Gene3D" id="3.40.50.300">
    <property type="entry name" value="P-loop containing nucleotide triphosphate hydrolases"/>
    <property type="match status" value="1"/>
</dbReference>
<accession>A0A927H8E9</accession>
<sequence>MERQPFNKIVLIGFMGTGKSTISRLLSGRLGWARLDGDEEIERVSGKRISDIFAADGEAGFRRIETTVLESLLKDESPAIVATGGGAVLSEYNRSLMLDHAWVVALKASPEHIIERVKSDSSRPLLQGDAAERVHTLLEQRKHAYDFAHFTVDTTGLTAEQVASAIMEAYEAYIL</sequence>
<feature type="binding site" evidence="11">
    <location>
        <position position="38"/>
    </location>
    <ligand>
        <name>substrate</name>
    </ligand>
</feature>
<dbReference type="RefSeq" id="WP_190865332.1">
    <property type="nucleotide sequence ID" value="NZ_JACXIY010000030.1"/>
</dbReference>
<dbReference type="Proteomes" id="UP000632125">
    <property type="component" value="Unassembled WGS sequence"/>
</dbReference>
<comment type="subunit">
    <text evidence="11">Monomer.</text>
</comment>
<evidence type="ECO:0000256" key="4">
    <source>
        <dbReference type="ARBA" id="ARBA00022605"/>
    </source>
</evidence>
<evidence type="ECO:0000256" key="10">
    <source>
        <dbReference type="ARBA" id="ARBA00048567"/>
    </source>
</evidence>
<feature type="binding site" evidence="11">
    <location>
        <position position="123"/>
    </location>
    <ligand>
        <name>ATP</name>
        <dbReference type="ChEBI" id="CHEBI:30616"/>
    </ligand>
</feature>
<evidence type="ECO:0000313" key="13">
    <source>
        <dbReference type="Proteomes" id="UP000632125"/>
    </source>
</evidence>
<evidence type="ECO:0000256" key="7">
    <source>
        <dbReference type="ARBA" id="ARBA00022777"/>
    </source>
</evidence>
<evidence type="ECO:0000256" key="3">
    <source>
        <dbReference type="ARBA" id="ARBA00012154"/>
    </source>
</evidence>
<comment type="caution">
    <text evidence="12">The sequence shown here is derived from an EMBL/GenBank/DDBJ whole genome shotgun (WGS) entry which is preliminary data.</text>
</comment>
<dbReference type="HAMAP" id="MF_00109">
    <property type="entry name" value="Shikimate_kinase"/>
    <property type="match status" value="1"/>
</dbReference>
<proteinExistence type="inferred from homology"/>
<keyword evidence="7 11" id="KW-0418">Kinase</keyword>
<evidence type="ECO:0000256" key="1">
    <source>
        <dbReference type="ARBA" id="ARBA00004842"/>
    </source>
</evidence>
<feature type="binding site" evidence="11">
    <location>
        <position position="85"/>
    </location>
    <ligand>
        <name>substrate</name>
    </ligand>
</feature>
<dbReference type="GO" id="GO:0005524">
    <property type="term" value="F:ATP binding"/>
    <property type="evidence" value="ECO:0007669"/>
    <property type="project" value="UniProtKB-UniRule"/>
</dbReference>
<keyword evidence="9 11" id="KW-0057">Aromatic amino acid biosynthesis</keyword>
<comment type="catalytic activity">
    <reaction evidence="10 11">
        <text>shikimate + ATP = 3-phosphoshikimate + ADP + H(+)</text>
        <dbReference type="Rhea" id="RHEA:13121"/>
        <dbReference type="ChEBI" id="CHEBI:15378"/>
        <dbReference type="ChEBI" id="CHEBI:30616"/>
        <dbReference type="ChEBI" id="CHEBI:36208"/>
        <dbReference type="ChEBI" id="CHEBI:145989"/>
        <dbReference type="ChEBI" id="CHEBI:456216"/>
        <dbReference type="EC" id="2.7.1.71"/>
    </reaction>
</comment>
<keyword evidence="4 11" id="KW-0028">Amino-acid biosynthesis</keyword>
<dbReference type="InterPro" id="IPR027417">
    <property type="entry name" value="P-loop_NTPase"/>
</dbReference>
<dbReference type="PANTHER" id="PTHR21087:SF16">
    <property type="entry name" value="SHIKIMATE KINASE 1, CHLOROPLASTIC"/>
    <property type="match status" value="1"/>
</dbReference>
<dbReference type="GO" id="GO:0009073">
    <property type="term" value="P:aromatic amino acid family biosynthetic process"/>
    <property type="evidence" value="ECO:0007669"/>
    <property type="project" value="UniProtKB-KW"/>
</dbReference>
<dbReference type="PANTHER" id="PTHR21087">
    <property type="entry name" value="SHIKIMATE KINASE"/>
    <property type="match status" value="1"/>
</dbReference>
<comment type="pathway">
    <text evidence="1 11">Metabolic intermediate biosynthesis; chorismate biosynthesis; chorismate from D-erythrose 4-phosphate and phosphoenolpyruvate: step 5/7.</text>
</comment>
<feature type="binding site" evidence="11">
    <location>
        <position position="141"/>
    </location>
    <ligand>
        <name>substrate</name>
    </ligand>
</feature>
<evidence type="ECO:0000256" key="11">
    <source>
        <dbReference type="HAMAP-Rule" id="MF_00109"/>
    </source>
</evidence>
<keyword evidence="11" id="KW-0963">Cytoplasm</keyword>
<dbReference type="EMBL" id="JACXIY010000030">
    <property type="protein sequence ID" value="MBD2871502.1"/>
    <property type="molecule type" value="Genomic_DNA"/>
</dbReference>
<dbReference type="GO" id="GO:0009423">
    <property type="term" value="P:chorismate biosynthetic process"/>
    <property type="evidence" value="ECO:0007669"/>
    <property type="project" value="UniProtKB-UniRule"/>
</dbReference>
<dbReference type="PROSITE" id="PS01128">
    <property type="entry name" value="SHIKIMATE_KINASE"/>
    <property type="match status" value="1"/>
</dbReference>
<comment type="cofactor">
    <cofactor evidence="11">
        <name>Mg(2+)</name>
        <dbReference type="ChEBI" id="CHEBI:18420"/>
    </cofactor>
    <text evidence="11">Binds 1 Mg(2+) ion per subunit.</text>
</comment>
<dbReference type="InterPro" id="IPR031322">
    <property type="entry name" value="Shikimate/glucono_kinase"/>
</dbReference>
<organism evidence="12 13">
    <name type="scientific">Paenibacillus arenilitoris</name>
    <dbReference type="NCBI Taxonomy" id="2772299"/>
    <lineage>
        <taxon>Bacteria</taxon>
        <taxon>Bacillati</taxon>
        <taxon>Bacillota</taxon>
        <taxon>Bacilli</taxon>
        <taxon>Bacillales</taxon>
        <taxon>Paenibacillaceae</taxon>
        <taxon>Paenibacillus</taxon>
    </lineage>
</organism>
<dbReference type="GO" id="GO:0008652">
    <property type="term" value="P:amino acid biosynthetic process"/>
    <property type="evidence" value="ECO:0007669"/>
    <property type="project" value="UniProtKB-KW"/>
</dbReference>
<evidence type="ECO:0000256" key="9">
    <source>
        <dbReference type="ARBA" id="ARBA00023141"/>
    </source>
</evidence>
<keyword evidence="5 11" id="KW-0808">Transferase</keyword>
<dbReference type="GO" id="GO:0004765">
    <property type="term" value="F:shikimate kinase activity"/>
    <property type="evidence" value="ECO:0007669"/>
    <property type="project" value="UniProtKB-UniRule"/>
</dbReference>
<dbReference type="EC" id="2.7.1.71" evidence="3 11"/>
<evidence type="ECO:0000256" key="2">
    <source>
        <dbReference type="ARBA" id="ARBA00006997"/>
    </source>
</evidence>
<comment type="function">
    <text evidence="11">Catalyzes the specific phosphorylation of the 3-hydroxyl group of shikimic acid using ATP as a cosubstrate.</text>
</comment>
<keyword evidence="13" id="KW-1185">Reference proteome</keyword>
<dbReference type="CDD" id="cd00464">
    <property type="entry name" value="SK"/>
    <property type="match status" value="1"/>
</dbReference>
<evidence type="ECO:0000256" key="6">
    <source>
        <dbReference type="ARBA" id="ARBA00022741"/>
    </source>
</evidence>
<keyword evidence="11" id="KW-0460">Magnesium</keyword>
<gene>
    <name evidence="11" type="primary">aroK</name>
    <name evidence="12" type="ORF">IDH41_23205</name>
</gene>
<protein>
    <recommendedName>
        <fullName evidence="3 11">Shikimate kinase</fullName>
        <shortName evidence="11">SK</shortName>
        <ecNumber evidence="3 11">2.7.1.71</ecNumber>
    </recommendedName>
</protein>
<feature type="binding site" evidence="11">
    <location>
        <position position="62"/>
    </location>
    <ligand>
        <name>substrate</name>
    </ligand>
</feature>
<dbReference type="InterPro" id="IPR000623">
    <property type="entry name" value="Shikimate_kinase/TSH1"/>
</dbReference>
<keyword evidence="11" id="KW-0479">Metal-binding</keyword>
<comment type="subcellular location">
    <subcellularLocation>
        <location evidence="11">Cytoplasm</location>
    </subcellularLocation>
</comment>
<dbReference type="AlphaFoldDB" id="A0A927H8E9"/>
<name>A0A927H8E9_9BACL</name>
<feature type="binding site" evidence="11">
    <location>
        <position position="20"/>
    </location>
    <ligand>
        <name>Mg(2+)</name>
        <dbReference type="ChEBI" id="CHEBI:18420"/>
    </ligand>
</feature>
<evidence type="ECO:0000256" key="5">
    <source>
        <dbReference type="ARBA" id="ARBA00022679"/>
    </source>
</evidence>
<dbReference type="InterPro" id="IPR023000">
    <property type="entry name" value="Shikimate_kinase_CS"/>
</dbReference>
<dbReference type="SUPFAM" id="SSF52540">
    <property type="entry name" value="P-loop containing nucleoside triphosphate hydrolases"/>
    <property type="match status" value="1"/>
</dbReference>